<dbReference type="EMBL" id="MU404355">
    <property type="protein sequence ID" value="KAI1612077.1"/>
    <property type="molecule type" value="Genomic_DNA"/>
</dbReference>
<feature type="region of interest" description="Disordered" evidence="2">
    <location>
        <begin position="804"/>
        <end position="825"/>
    </location>
</feature>
<feature type="domain" description="PH" evidence="3">
    <location>
        <begin position="445"/>
        <end position="550"/>
    </location>
</feature>
<feature type="region of interest" description="Disordered" evidence="2">
    <location>
        <begin position="722"/>
        <end position="779"/>
    </location>
</feature>
<feature type="region of interest" description="Disordered" evidence="2">
    <location>
        <begin position="629"/>
        <end position="673"/>
    </location>
</feature>
<evidence type="ECO:0000313" key="4">
    <source>
        <dbReference type="EMBL" id="KAI1612077.1"/>
    </source>
</evidence>
<dbReference type="PANTHER" id="PTHR31941">
    <property type="entry name" value="CYTOSKELETAL SIGNALING PROTEIN SLM1"/>
    <property type="match status" value="1"/>
</dbReference>
<keyword evidence="5" id="KW-1185">Reference proteome</keyword>
<keyword evidence="1" id="KW-0597">Phosphoprotein</keyword>
<evidence type="ECO:0000256" key="2">
    <source>
        <dbReference type="SAM" id="MobiDB-lite"/>
    </source>
</evidence>
<evidence type="ECO:0000313" key="5">
    <source>
        <dbReference type="Proteomes" id="UP001203852"/>
    </source>
</evidence>
<feature type="compositionally biased region" description="Basic and acidic residues" evidence="2">
    <location>
        <begin position="85"/>
        <end position="97"/>
    </location>
</feature>
<dbReference type="PROSITE" id="PS50003">
    <property type="entry name" value="PH_DOMAIN"/>
    <property type="match status" value="1"/>
</dbReference>
<feature type="compositionally biased region" description="Polar residues" evidence="2">
    <location>
        <begin position="866"/>
        <end position="879"/>
    </location>
</feature>
<dbReference type="Gene3D" id="2.30.29.30">
    <property type="entry name" value="Pleckstrin-homology domain (PH domain)/Phosphotyrosine-binding domain (PTB)"/>
    <property type="match status" value="1"/>
</dbReference>
<dbReference type="Pfam" id="PF20399">
    <property type="entry name" value="PH_20"/>
    <property type="match status" value="1"/>
</dbReference>
<feature type="region of interest" description="Disordered" evidence="2">
    <location>
        <begin position="1"/>
        <end position="149"/>
    </location>
</feature>
<dbReference type="SMART" id="SM00233">
    <property type="entry name" value="PH"/>
    <property type="match status" value="1"/>
</dbReference>
<feature type="compositionally biased region" description="Basic and acidic residues" evidence="2">
    <location>
        <begin position="48"/>
        <end position="68"/>
    </location>
</feature>
<feature type="compositionally biased region" description="Low complexity" evidence="2">
    <location>
        <begin position="635"/>
        <end position="650"/>
    </location>
</feature>
<evidence type="ECO:0000256" key="1">
    <source>
        <dbReference type="ARBA" id="ARBA00022553"/>
    </source>
</evidence>
<proteinExistence type="predicted"/>
<dbReference type="InterPro" id="IPR011993">
    <property type="entry name" value="PH-like_dom_sf"/>
</dbReference>
<sequence length="962" mass="104488">MASRPVTPSSPIQNALPSHEDRSIYSARPTTAKSASRPVSYAGTQVTHHTDAPSHYEASHTHHTDAASHYEAPQTLPEEPSALSHTDELNDGVHDTSEQAPELPRNDSHISGTQTLTPSRGGTLKKKASLHKSGSLKRTASKRSSYAGSVRSVQLVEKEKYGETEETNSVFYCPVPTTGNPTELLATRFQAWRRVLKDIIGYFRELHKTYDQKSKSLMSASSAINNTAMLPNFLTSGGIGDAVYILRDFHKQALNEANKARDLENEVIIQLTGLRSDLQQKIKEIKSLSGDFKNSVDKEQEASKRAVRSLQESLGMVDADAASTSGKGDPFLVKLSVDKQIEKQIEEENYLHRAYLNLEASGRELESIVVGEIQKAYNVLAGILRREADENYDVSDKLKEGPLQMSKDHEWDEFTSKNNQMVDPRKPVRQYANIIYPGKEHPAAIEVRSGMLERKSKYLKNYTPGWYILSPTHLHEFKSADRVSSQSPVMSLYLPEQKLGSYSEPGSSSHKFMLKGRQTGSMHRGHAWVFRAETHDTMLAWYNDIKELTSRRGEERNEYVRRTHSRSFSGNSLNKPASIISSEGGMEEDEADHIAFAGEQSVRGNSVAEGAGVAEAGGLEVLGADGIEDDRSEAGWRPPQQRPAPGGRFPSDLNIQRGLEAPQSPSSADDSDRDRDVIAAAGGLPGSGVPFADTVERHTELQPAAYQPATTQSATYQPGTYEETTYQPAPQEPSGVNRSMSTNSQYPPGQHPNLFQALHGNQGAPSAGAPSAAPPSAVDGGSSYGDWMAPIAAGAGGAAVGAGVMHHHEHQPQQQQQEPVAEEPIHQHEAETAIPGPGESSAPIMVDTAAPVDAPSAPRAMRESMSESTTAPSSALANSGTDVATLSTVPTSTGYVNDSMFDYNGVYIGPRTASTEPTHYTLKAADRSKSSTTISHLHIPGEFPATTPLNEEARLYGDVIER</sequence>
<dbReference type="InterPro" id="IPR043453">
    <property type="entry name" value="Slm1_PH"/>
</dbReference>
<dbReference type="SUPFAM" id="SSF50729">
    <property type="entry name" value="PH domain-like"/>
    <property type="match status" value="1"/>
</dbReference>
<reference evidence="4" key="1">
    <citation type="journal article" date="2022" name="bioRxiv">
        <title>Deciphering the potential niche of two novel black yeast fungi from a biological soil crust based on their genomes, phenotypes, and melanin regulation.</title>
        <authorList>
            <consortium name="DOE Joint Genome Institute"/>
            <person name="Carr E.C."/>
            <person name="Barton Q."/>
            <person name="Grambo S."/>
            <person name="Sullivan M."/>
            <person name="Renfro C.M."/>
            <person name="Kuo A."/>
            <person name="Pangilinan J."/>
            <person name="Lipzen A."/>
            <person name="Keymanesh K."/>
            <person name="Savage E."/>
            <person name="Barry K."/>
            <person name="Grigoriev I.V."/>
            <person name="Riekhof W.R."/>
            <person name="Harris S.S."/>
        </authorList>
    </citation>
    <scope>NUCLEOTIDE SEQUENCE</scope>
    <source>
        <strain evidence="4">JF 03-4F</strain>
    </source>
</reference>
<dbReference type="PANTHER" id="PTHR31941:SF16">
    <property type="entry name" value="PHOSPHATIDYLINOSITOL 4,5-BISPHOSPHATE-BINDING PROTEIN SLM1-RELATED"/>
    <property type="match status" value="1"/>
</dbReference>
<dbReference type="InterPro" id="IPR046868">
    <property type="entry name" value="BAR_4"/>
</dbReference>
<feature type="region of interest" description="Disordered" evidence="2">
    <location>
        <begin position="853"/>
        <end position="879"/>
    </location>
</feature>
<evidence type="ECO:0000259" key="3">
    <source>
        <dbReference type="PROSITE" id="PS50003"/>
    </source>
</evidence>
<feature type="compositionally biased region" description="Polar residues" evidence="2">
    <location>
        <begin position="136"/>
        <end position="147"/>
    </location>
</feature>
<dbReference type="Proteomes" id="UP001203852">
    <property type="component" value="Unassembled WGS sequence"/>
</dbReference>
<name>A0AAN6DVM2_9EURO</name>
<feature type="compositionally biased region" description="Polar residues" evidence="2">
    <location>
        <begin position="1"/>
        <end position="16"/>
    </location>
</feature>
<organism evidence="4 5">
    <name type="scientific">Exophiala viscosa</name>
    <dbReference type="NCBI Taxonomy" id="2486360"/>
    <lineage>
        <taxon>Eukaryota</taxon>
        <taxon>Fungi</taxon>
        <taxon>Dikarya</taxon>
        <taxon>Ascomycota</taxon>
        <taxon>Pezizomycotina</taxon>
        <taxon>Eurotiomycetes</taxon>
        <taxon>Chaetothyriomycetidae</taxon>
        <taxon>Chaetothyriales</taxon>
        <taxon>Herpotrichiellaceae</taxon>
        <taxon>Exophiala</taxon>
    </lineage>
</organism>
<dbReference type="Pfam" id="PF20400">
    <property type="entry name" value="BAR_4"/>
    <property type="match status" value="1"/>
</dbReference>
<dbReference type="InterPro" id="IPR046869">
    <property type="entry name" value="SLM1/RGC1-like_PH"/>
</dbReference>
<gene>
    <name evidence="4" type="ORF">EDD36DRAFT_273616</name>
</gene>
<dbReference type="AlphaFoldDB" id="A0AAN6DVM2"/>
<feature type="compositionally biased region" description="Polar residues" evidence="2">
    <location>
        <begin position="722"/>
        <end position="747"/>
    </location>
</feature>
<accession>A0AAN6DVM2</accession>
<dbReference type="InterPro" id="IPR001849">
    <property type="entry name" value="PH_domain"/>
</dbReference>
<comment type="caution">
    <text evidence="4">The sequence shown here is derived from an EMBL/GenBank/DDBJ whole genome shotgun (WGS) entry which is preliminary data.</text>
</comment>
<feature type="compositionally biased region" description="Polar residues" evidence="2">
    <location>
        <begin position="109"/>
        <end position="120"/>
    </location>
</feature>
<feature type="compositionally biased region" description="Low complexity" evidence="2">
    <location>
        <begin position="763"/>
        <end position="779"/>
    </location>
</feature>
<protein>
    <recommendedName>
        <fullName evidence="3">PH domain-containing protein</fullName>
    </recommendedName>
</protein>
<dbReference type="CDD" id="cd13311">
    <property type="entry name" value="PH_Slm1"/>
    <property type="match status" value="1"/>
</dbReference>